<evidence type="ECO:0000256" key="1">
    <source>
        <dbReference type="SAM" id="MobiDB-lite"/>
    </source>
</evidence>
<evidence type="ECO:0008006" key="5">
    <source>
        <dbReference type="Google" id="ProtNLM"/>
    </source>
</evidence>
<feature type="compositionally biased region" description="Low complexity" evidence="1">
    <location>
        <begin position="37"/>
        <end position="54"/>
    </location>
</feature>
<accession>A0A2T0KC40</accession>
<dbReference type="PROSITE" id="PS51257">
    <property type="entry name" value="PROKAR_LIPOPROTEIN"/>
    <property type="match status" value="1"/>
</dbReference>
<protein>
    <recommendedName>
        <fullName evidence="5">Ig-like domain-containing protein</fullName>
    </recommendedName>
</protein>
<comment type="caution">
    <text evidence="3">The sequence shown here is derived from an EMBL/GenBank/DDBJ whole genome shotgun (WGS) entry which is preliminary data.</text>
</comment>
<dbReference type="EMBL" id="PVMZ01000007">
    <property type="protein sequence ID" value="PRX20791.1"/>
    <property type="molecule type" value="Genomic_DNA"/>
</dbReference>
<feature type="compositionally biased region" description="Basic and acidic residues" evidence="1">
    <location>
        <begin position="66"/>
        <end position="86"/>
    </location>
</feature>
<organism evidence="3 4">
    <name type="scientific">Actinoplanes italicus</name>
    <dbReference type="NCBI Taxonomy" id="113567"/>
    <lineage>
        <taxon>Bacteria</taxon>
        <taxon>Bacillati</taxon>
        <taxon>Actinomycetota</taxon>
        <taxon>Actinomycetes</taxon>
        <taxon>Micromonosporales</taxon>
        <taxon>Micromonosporaceae</taxon>
        <taxon>Actinoplanes</taxon>
    </lineage>
</organism>
<dbReference type="RefSeq" id="WP_146169224.1">
    <property type="nucleotide sequence ID" value="NZ_BOMO01000070.1"/>
</dbReference>
<reference evidence="3 4" key="1">
    <citation type="submission" date="2018-03" db="EMBL/GenBank/DDBJ databases">
        <title>Genomic Encyclopedia of Archaeal and Bacterial Type Strains, Phase II (KMG-II): from individual species to whole genera.</title>
        <authorList>
            <person name="Goeker M."/>
        </authorList>
    </citation>
    <scope>NUCLEOTIDE SEQUENCE [LARGE SCALE GENOMIC DNA]</scope>
    <source>
        <strain evidence="3 4">DSM 43146</strain>
    </source>
</reference>
<name>A0A2T0KC40_9ACTN</name>
<dbReference type="OrthoDB" id="3697810at2"/>
<proteinExistence type="predicted"/>
<feature type="signal peptide" evidence="2">
    <location>
        <begin position="1"/>
        <end position="28"/>
    </location>
</feature>
<evidence type="ECO:0000313" key="4">
    <source>
        <dbReference type="Proteomes" id="UP000239415"/>
    </source>
</evidence>
<evidence type="ECO:0000313" key="3">
    <source>
        <dbReference type="EMBL" id="PRX20791.1"/>
    </source>
</evidence>
<sequence length="191" mass="20346">MPEKKRRWYIPVVAAPVVAALVSGCTFTGTVTAGGASPVSESEPLTSSSTPPEASTKKSGASQEPTPEKQAEKKPEKVEPKPEKSTGPEIVYFRVKQKPTCESGTDAVRYPGQPVILEWKATGAEKTTLSVDGPGIYAEYGAKDSATLDFPCAGTPNSYVSHRYLLTVTSGHTTRTKLIHVKARVNEIAAL</sequence>
<feature type="chain" id="PRO_5039529605" description="Ig-like domain-containing protein" evidence="2">
    <location>
        <begin position="29"/>
        <end position="191"/>
    </location>
</feature>
<keyword evidence="4" id="KW-1185">Reference proteome</keyword>
<dbReference type="AlphaFoldDB" id="A0A2T0KC40"/>
<keyword evidence="2" id="KW-0732">Signal</keyword>
<dbReference type="Proteomes" id="UP000239415">
    <property type="component" value="Unassembled WGS sequence"/>
</dbReference>
<gene>
    <name evidence="3" type="ORF">CLV67_10768</name>
</gene>
<feature type="region of interest" description="Disordered" evidence="1">
    <location>
        <begin position="30"/>
        <end position="91"/>
    </location>
</feature>
<evidence type="ECO:0000256" key="2">
    <source>
        <dbReference type="SAM" id="SignalP"/>
    </source>
</evidence>